<dbReference type="PANTHER" id="PTHR42743">
    <property type="entry name" value="AMINO-ACID AMINOTRANSFERASE"/>
    <property type="match status" value="1"/>
</dbReference>
<dbReference type="SUPFAM" id="SSF56752">
    <property type="entry name" value="D-aminoacid aminotransferase-like PLP-dependent enzymes"/>
    <property type="match status" value="1"/>
</dbReference>
<dbReference type="PANTHER" id="PTHR42743:SF2">
    <property type="entry name" value="AMINODEOXYCHORISMATE LYASE"/>
    <property type="match status" value="1"/>
</dbReference>
<comment type="similarity">
    <text evidence="2">Belongs to the class-IV pyridoxal-phosphate-dependent aminotransferase family.</text>
</comment>
<dbReference type="GO" id="GO:0008696">
    <property type="term" value="F:4-amino-4-deoxychorismate lyase activity"/>
    <property type="evidence" value="ECO:0007669"/>
    <property type="project" value="UniProtKB-UniRule"/>
</dbReference>
<evidence type="ECO:0000256" key="6">
    <source>
        <dbReference type="ARBA" id="ARBA00023239"/>
    </source>
</evidence>
<dbReference type="Gene3D" id="3.30.470.10">
    <property type="match status" value="1"/>
</dbReference>
<evidence type="ECO:0000313" key="14">
    <source>
        <dbReference type="Proteomes" id="UP000014012"/>
    </source>
</evidence>
<dbReference type="InterPro" id="IPR017824">
    <property type="entry name" value="Aminodeoxychorismate_lyase_IV"/>
</dbReference>
<dbReference type="GO" id="GO:0008153">
    <property type="term" value="P:4-aminobenzoate biosynthetic process"/>
    <property type="evidence" value="ECO:0007669"/>
    <property type="project" value="UniProtKB-UniRule"/>
</dbReference>
<sequence>MFSALATGSGSAIIGVHPQQEAEVILINGNPVESIAATDRGLAYGDGCFTTGRVRAGRLQLEQAHVDRLWLACERLFMTPPERELLLREIRQQAELVQEGVLKVLLTRGSGGRGYSAQGCHQTQRIIFTSAWPTHYASWQAHGIVLGDSSIALSCQPLLAGIKHLNRLEQVLIRRQIDQQGWDEAAVLDTEGRLVECCAANLLWRCGDTIFTPRLERAGVSGIMRGTIMAYLASCGQTCLEVDATRAALDEADEILLCNALLPVVPVRIYRQRELHDFTLCRQLQRFLDDSL</sequence>
<keyword evidence="5" id="KW-0289">Folate biosynthesis</keyword>
<evidence type="ECO:0000313" key="13">
    <source>
        <dbReference type="EMBL" id="EON88212.1"/>
    </source>
</evidence>
<dbReference type="CDD" id="cd01559">
    <property type="entry name" value="ADCL_like"/>
    <property type="match status" value="1"/>
</dbReference>
<protein>
    <recommendedName>
        <fullName evidence="11 12">Aminodeoxychorismate lyase</fullName>
        <ecNumber evidence="8 12">4.1.3.38</ecNumber>
    </recommendedName>
</protein>
<dbReference type="InterPro" id="IPR043132">
    <property type="entry name" value="BCAT-like_C"/>
</dbReference>
<evidence type="ECO:0000256" key="2">
    <source>
        <dbReference type="ARBA" id="ARBA00009320"/>
    </source>
</evidence>
<reference evidence="13 14" key="1">
    <citation type="journal article" date="2013" name="Genome Announc.">
        <title>Genome Sequence of Plesiomonas shigelloides Strain 302-73 (Serotype O1).</title>
        <authorList>
            <person name="Pique N."/>
            <person name="Aquilini E."/>
            <person name="Alioto T."/>
            <person name="Minana-Galbis D."/>
            <person name="Tomas J.M."/>
        </authorList>
    </citation>
    <scope>NUCLEOTIDE SEQUENCE [LARGE SCALE GENOMIC DNA]</scope>
    <source>
        <strain evidence="13 14">302-73</strain>
    </source>
</reference>
<dbReference type="Gene3D" id="3.20.10.10">
    <property type="entry name" value="D-amino Acid Aminotransferase, subunit A, domain 2"/>
    <property type="match status" value="1"/>
</dbReference>
<evidence type="ECO:0000256" key="1">
    <source>
        <dbReference type="ARBA" id="ARBA00001933"/>
    </source>
</evidence>
<dbReference type="Pfam" id="PF01063">
    <property type="entry name" value="Aminotran_4"/>
    <property type="match status" value="1"/>
</dbReference>
<keyword evidence="6 13" id="KW-0456">Lyase</keyword>
<comment type="subunit">
    <text evidence="3">Homodimer.</text>
</comment>
<dbReference type="AlphaFoldDB" id="R8APG4"/>
<comment type="cofactor">
    <cofactor evidence="1">
        <name>pyridoxal 5'-phosphate</name>
        <dbReference type="ChEBI" id="CHEBI:597326"/>
    </cofactor>
</comment>
<dbReference type="OrthoDB" id="9805628at2"/>
<evidence type="ECO:0000256" key="10">
    <source>
        <dbReference type="ARBA" id="ARBA00054027"/>
    </source>
</evidence>
<dbReference type="GO" id="GO:0030170">
    <property type="term" value="F:pyridoxal phosphate binding"/>
    <property type="evidence" value="ECO:0007669"/>
    <property type="project" value="InterPro"/>
</dbReference>
<dbReference type="NCBIfam" id="NF004761">
    <property type="entry name" value="PRK06092.1"/>
    <property type="match status" value="1"/>
</dbReference>
<comment type="function">
    <text evidence="10">Involved in the biosynthesis of p-aminobenzoate (PABA), a precursor of tetrahydrofolate. Converts 4-amino-4-deoxychorismate into 4-aminobenzoate (PABA) and pyruvate.</text>
</comment>
<evidence type="ECO:0000256" key="4">
    <source>
        <dbReference type="ARBA" id="ARBA00022898"/>
    </source>
</evidence>
<accession>R8APG4</accession>
<dbReference type="HOGENOM" id="CLU_020844_2_1_6"/>
<dbReference type="STRING" id="703.SAMEA2665130_01843"/>
<evidence type="ECO:0000256" key="12">
    <source>
        <dbReference type="NCBIfam" id="TIGR03461"/>
    </source>
</evidence>
<gene>
    <name evidence="13" type="ORF">PLESHI_11420</name>
</gene>
<evidence type="ECO:0000256" key="8">
    <source>
        <dbReference type="ARBA" id="ARBA00035676"/>
    </source>
</evidence>
<proteinExistence type="inferred from homology"/>
<comment type="caution">
    <text evidence="13">The sequence shown here is derived from an EMBL/GenBank/DDBJ whole genome shotgun (WGS) entry which is preliminary data.</text>
</comment>
<evidence type="ECO:0000256" key="3">
    <source>
        <dbReference type="ARBA" id="ARBA00011738"/>
    </source>
</evidence>
<dbReference type="EMBL" id="AQQO01000348">
    <property type="protein sequence ID" value="EON88212.1"/>
    <property type="molecule type" value="Genomic_DNA"/>
</dbReference>
<comment type="pathway">
    <text evidence="7">Cofactor biosynthesis; tetrahydrofolate biosynthesis; 4-aminobenzoate from chorismate: step 2/2.</text>
</comment>
<dbReference type="Proteomes" id="UP000014012">
    <property type="component" value="Unassembled WGS sequence"/>
</dbReference>
<evidence type="ECO:0000256" key="9">
    <source>
        <dbReference type="ARBA" id="ARBA00049529"/>
    </source>
</evidence>
<organism evidence="13 14">
    <name type="scientific">Plesiomonas shigelloides 302-73</name>
    <dbReference type="NCBI Taxonomy" id="1315976"/>
    <lineage>
        <taxon>Bacteria</taxon>
        <taxon>Pseudomonadati</taxon>
        <taxon>Pseudomonadota</taxon>
        <taxon>Gammaproteobacteria</taxon>
        <taxon>Enterobacterales</taxon>
        <taxon>Enterobacteriaceae</taxon>
        <taxon>Plesiomonas</taxon>
    </lineage>
</organism>
<dbReference type="EC" id="4.1.3.38" evidence="8 12"/>
<dbReference type="InterPro" id="IPR043131">
    <property type="entry name" value="BCAT-like_N"/>
</dbReference>
<evidence type="ECO:0000256" key="5">
    <source>
        <dbReference type="ARBA" id="ARBA00022909"/>
    </source>
</evidence>
<dbReference type="NCBIfam" id="TIGR03461">
    <property type="entry name" value="pabC_Proteo"/>
    <property type="match status" value="1"/>
</dbReference>
<keyword evidence="14" id="KW-1185">Reference proteome</keyword>
<dbReference type="InterPro" id="IPR050571">
    <property type="entry name" value="Class-IV_PLP-Dep_Aminotrnsfr"/>
</dbReference>
<dbReference type="FunFam" id="3.20.10.10:FF:000002">
    <property type="entry name" value="D-alanine aminotransferase"/>
    <property type="match status" value="1"/>
</dbReference>
<comment type="catalytic activity">
    <reaction evidence="9">
        <text>4-amino-4-deoxychorismate = 4-aminobenzoate + pyruvate + H(+)</text>
        <dbReference type="Rhea" id="RHEA:16201"/>
        <dbReference type="ChEBI" id="CHEBI:15361"/>
        <dbReference type="ChEBI" id="CHEBI:15378"/>
        <dbReference type="ChEBI" id="CHEBI:17836"/>
        <dbReference type="ChEBI" id="CHEBI:58406"/>
        <dbReference type="EC" id="4.1.3.38"/>
    </reaction>
</comment>
<dbReference type="InterPro" id="IPR036038">
    <property type="entry name" value="Aminotransferase-like"/>
</dbReference>
<dbReference type="PATRIC" id="fig|1315976.3.peg.2150"/>
<evidence type="ECO:0000256" key="7">
    <source>
        <dbReference type="ARBA" id="ARBA00035633"/>
    </source>
</evidence>
<keyword evidence="4" id="KW-0663">Pyridoxal phosphate</keyword>
<dbReference type="GO" id="GO:0005829">
    <property type="term" value="C:cytosol"/>
    <property type="evidence" value="ECO:0007669"/>
    <property type="project" value="TreeGrafter"/>
</dbReference>
<name>R8APG4_PLESH</name>
<dbReference type="GO" id="GO:0046656">
    <property type="term" value="P:folic acid biosynthetic process"/>
    <property type="evidence" value="ECO:0007669"/>
    <property type="project" value="UniProtKB-KW"/>
</dbReference>
<evidence type="ECO:0000256" key="11">
    <source>
        <dbReference type="ARBA" id="ARBA00069174"/>
    </source>
</evidence>
<dbReference type="InterPro" id="IPR001544">
    <property type="entry name" value="Aminotrans_IV"/>
</dbReference>